<organism evidence="1 2">
    <name type="scientific">Desulfovibrio gilichinskyi</name>
    <dbReference type="NCBI Taxonomy" id="1519643"/>
    <lineage>
        <taxon>Bacteria</taxon>
        <taxon>Pseudomonadati</taxon>
        <taxon>Thermodesulfobacteriota</taxon>
        <taxon>Desulfovibrionia</taxon>
        <taxon>Desulfovibrionales</taxon>
        <taxon>Desulfovibrionaceae</taxon>
        <taxon>Desulfovibrio</taxon>
    </lineage>
</organism>
<dbReference type="Proteomes" id="UP000192906">
    <property type="component" value="Unassembled WGS sequence"/>
</dbReference>
<reference evidence="2" key="1">
    <citation type="submission" date="2017-04" db="EMBL/GenBank/DDBJ databases">
        <authorList>
            <person name="Varghese N."/>
            <person name="Submissions S."/>
        </authorList>
    </citation>
    <scope>NUCLEOTIDE SEQUENCE [LARGE SCALE GENOMIC DNA]</scope>
    <source>
        <strain evidence="2">K3S</strain>
    </source>
</reference>
<dbReference type="AlphaFoldDB" id="A0A1X7E6C3"/>
<evidence type="ECO:0000313" key="1">
    <source>
        <dbReference type="EMBL" id="SMF27916.1"/>
    </source>
</evidence>
<dbReference type="EMBL" id="FWZU01000004">
    <property type="protein sequence ID" value="SMF27916.1"/>
    <property type="molecule type" value="Genomic_DNA"/>
</dbReference>
<dbReference type="STRING" id="1519643.SAMN06295933_2682"/>
<name>A0A1X7E6C3_9BACT</name>
<sequence>MMSFFWFFLGLAMTIAVIGFIKASSTTDE</sequence>
<proteinExistence type="predicted"/>
<gene>
    <name evidence="1" type="ORF">SAMN06295933_2682</name>
</gene>
<accession>A0A1X7E6C3</accession>
<evidence type="ECO:0000313" key="2">
    <source>
        <dbReference type="Proteomes" id="UP000192906"/>
    </source>
</evidence>
<protein>
    <submittedName>
        <fullName evidence="1">Uncharacterized protein</fullName>
    </submittedName>
</protein>
<keyword evidence="2" id="KW-1185">Reference proteome</keyword>